<dbReference type="EMBL" id="OP722765">
    <property type="protein sequence ID" value="WMB96158.1"/>
    <property type="molecule type" value="Genomic_RNA"/>
</dbReference>
<evidence type="ECO:0008006" key="2">
    <source>
        <dbReference type="Google" id="ProtNLM"/>
    </source>
</evidence>
<organism evidence="1">
    <name type="scientific">Leptomonas pyrrhocoris tombus-like virus</name>
    <dbReference type="NCBI Taxonomy" id="3070845"/>
    <lineage>
        <taxon>Viruses</taxon>
        <taxon>Riboviria</taxon>
        <taxon>Orthornavirae</taxon>
        <taxon>Kitrinoviricota</taxon>
        <taxon>Tolucaviricetes</taxon>
        <taxon>Tolivirales</taxon>
        <taxon>Tombusviridae</taxon>
    </lineage>
</organism>
<sequence>MISDISVISNLINLSRSKTYPTNRTRSERGFLAKVDDLHKTLRAFDSNFGVNKKTSNNYVVNSRSANRTLHSAASGVPTWAPNGNRFVEPDFPLDMSKSEYNQLYAVFGEPDWPIPLPISSHEVASTSYASVAGSFSGSMVLTAAVDTTAFIMFDPNGITPACVYQLDSGRLVNTDFSTQLNYQNYNHCYRTDTVVGINSRPPIAVHFTQVDPRIMAAGKFTEFTKSDKSIQENYLADSIKSNVMHQQFMGGHARVSISMPWQGSATVKVGDNYTAPTLFGNKLMHALGGKDNFTRNTIVLYPFDSVEDKRTSDKGSLMYNSYNAAASDVFNTMNRTYSLVGAGGTSTLNLDLRLIPGLNEWTHMPVTFDYGSGNVTRTNPSPHSGFPMIAIQLAKDQAVSINIEGWSAYNCETIPGEGSGDILVQDGPCTNSHPNSVGNIPMTVGVEYGSNPDTAGRTLSANYVGVRMPYESMVVRTSPPSAARADQKSAASIVLRKFVSNFAPLAARFMSGIGGFAGNMIPQMVPFLANKIAQYLPVTTKPSPLLLKW</sequence>
<accession>A0AA50KHS5</accession>
<reference evidence="1" key="1">
    <citation type="submission" date="2022-10" db="EMBL/GenBank/DDBJ databases">
        <title>Divergent RNA viruses in the cosmopolitan monoxenous trypanosomatid Leptomonas pyrrhocoris.</title>
        <authorList>
            <person name="Grybchuk D."/>
            <person name="Macedo D.H."/>
            <person name="Kostygov A."/>
            <person name="Votypka J."/>
            <person name="Sevcik J."/>
            <person name="Yurchenko V."/>
        </authorList>
    </citation>
    <scope>NUCLEOTIDE SEQUENCE</scope>
    <source>
        <strain evidence="1">TlvCZ-Br02</strain>
    </source>
</reference>
<name>A0AA50KHS5_9TOMB</name>
<proteinExistence type="predicted"/>
<evidence type="ECO:0000313" key="1">
    <source>
        <dbReference type="EMBL" id="WMB96158.1"/>
    </source>
</evidence>
<protein>
    <recommendedName>
        <fullName evidence="2">Capsid protein</fullName>
    </recommendedName>
</protein>